<evidence type="ECO:0000313" key="1">
    <source>
        <dbReference type="EMBL" id="CAF4944410.1"/>
    </source>
</evidence>
<organism evidence="1 2">
    <name type="scientific">Rotaria socialis</name>
    <dbReference type="NCBI Taxonomy" id="392032"/>
    <lineage>
        <taxon>Eukaryota</taxon>
        <taxon>Metazoa</taxon>
        <taxon>Spiralia</taxon>
        <taxon>Gnathifera</taxon>
        <taxon>Rotifera</taxon>
        <taxon>Eurotatoria</taxon>
        <taxon>Bdelloidea</taxon>
        <taxon>Philodinida</taxon>
        <taxon>Philodinidae</taxon>
        <taxon>Rotaria</taxon>
    </lineage>
</organism>
<reference evidence="1" key="1">
    <citation type="submission" date="2021-02" db="EMBL/GenBank/DDBJ databases">
        <authorList>
            <person name="Nowell W R."/>
        </authorList>
    </citation>
    <scope>NUCLEOTIDE SEQUENCE</scope>
</reference>
<comment type="caution">
    <text evidence="1">The sequence shown here is derived from an EMBL/GenBank/DDBJ whole genome shotgun (WGS) entry which is preliminary data.</text>
</comment>
<dbReference type="AlphaFoldDB" id="A0A821XHS1"/>
<sequence>MKDRGFTTVDSRKMTKIFTLLATACYRASDSKMAIESATHFVDEMKTKGMSIFIMINCY</sequence>
<evidence type="ECO:0000313" key="2">
    <source>
        <dbReference type="Proteomes" id="UP000663873"/>
    </source>
</evidence>
<keyword evidence="2" id="KW-1185">Reference proteome</keyword>
<name>A0A821XHS1_9BILA</name>
<protein>
    <submittedName>
        <fullName evidence="1">Uncharacterized protein</fullName>
    </submittedName>
</protein>
<dbReference type="Proteomes" id="UP000663873">
    <property type="component" value="Unassembled WGS sequence"/>
</dbReference>
<proteinExistence type="predicted"/>
<gene>
    <name evidence="1" type="ORF">UJA718_LOCUS47471</name>
</gene>
<dbReference type="EMBL" id="CAJOBP010090219">
    <property type="protein sequence ID" value="CAF4944410.1"/>
    <property type="molecule type" value="Genomic_DNA"/>
</dbReference>
<accession>A0A821XHS1</accession>